<dbReference type="SUPFAM" id="SSF51735">
    <property type="entry name" value="NAD(P)-binding Rossmann-fold domains"/>
    <property type="match status" value="1"/>
</dbReference>
<keyword evidence="4" id="KW-1185">Reference proteome</keyword>
<sequence length="248" mass="26219">MNIGIIGAGQIGGTLARRLTQLGHCVSIANSRGPETLADLAAESGAAAKSVTEVVRGVDLVIVSIPLKSVPLLPADLLKDVPESVVVVDTGNYYPSFRDGVIEAIESGMTESGWVAKHLGRPVIKAFNSITAVSLNEGALPPGSPGRIAVPVAGDDADSKDLVIRLMGELGFDGLDAGTLDESWKQEPGTPVYATDLDLDAARRALSQANRARSPELRELAIQKMVQLMQQPQGFAHQDLIQMLRSLH</sequence>
<dbReference type="Proteomes" id="UP000321577">
    <property type="component" value="Unassembled WGS sequence"/>
</dbReference>
<dbReference type="InterPro" id="IPR051267">
    <property type="entry name" value="STEAP_metalloreductase"/>
</dbReference>
<organism evidence="3 4">
    <name type="scientific">Brevifollis gellanilyticus</name>
    <dbReference type="NCBI Taxonomy" id="748831"/>
    <lineage>
        <taxon>Bacteria</taxon>
        <taxon>Pseudomonadati</taxon>
        <taxon>Verrucomicrobiota</taxon>
        <taxon>Verrucomicrobiia</taxon>
        <taxon>Verrucomicrobiales</taxon>
        <taxon>Verrucomicrobiaceae</taxon>
    </lineage>
</organism>
<evidence type="ECO:0000256" key="1">
    <source>
        <dbReference type="ARBA" id="ARBA00023002"/>
    </source>
</evidence>
<dbReference type="InterPro" id="IPR036291">
    <property type="entry name" value="NAD(P)-bd_dom_sf"/>
</dbReference>
<dbReference type="AlphaFoldDB" id="A0A512M4Q1"/>
<dbReference type="GO" id="GO:0016491">
    <property type="term" value="F:oxidoreductase activity"/>
    <property type="evidence" value="ECO:0007669"/>
    <property type="project" value="UniProtKB-KW"/>
</dbReference>
<protein>
    <recommendedName>
        <fullName evidence="2">Pyrroline-5-carboxylate reductase catalytic N-terminal domain-containing protein</fullName>
    </recommendedName>
</protein>
<dbReference type="Pfam" id="PF03807">
    <property type="entry name" value="F420_oxidored"/>
    <property type="match status" value="1"/>
</dbReference>
<proteinExistence type="predicted"/>
<dbReference type="PANTHER" id="PTHR14239">
    <property type="entry name" value="DUDULIN-RELATED"/>
    <property type="match status" value="1"/>
</dbReference>
<keyword evidence="1" id="KW-0560">Oxidoreductase</keyword>
<dbReference type="OrthoDB" id="3194817at2"/>
<evidence type="ECO:0000313" key="3">
    <source>
        <dbReference type="EMBL" id="GEP41715.1"/>
    </source>
</evidence>
<dbReference type="Gene3D" id="3.40.50.720">
    <property type="entry name" value="NAD(P)-binding Rossmann-like Domain"/>
    <property type="match status" value="1"/>
</dbReference>
<evidence type="ECO:0000259" key="2">
    <source>
        <dbReference type="Pfam" id="PF03807"/>
    </source>
</evidence>
<comment type="caution">
    <text evidence="3">The sequence shown here is derived from an EMBL/GenBank/DDBJ whole genome shotgun (WGS) entry which is preliminary data.</text>
</comment>
<feature type="domain" description="Pyrroline-5-carboxylate reductase catalytic N-terminal" evidence="2">
    <location>
        <begin position="3"/>
        <end position="93"/>
    </location>
</feature>
<dbReference type="EMBL" id="BKAG01000005">
    <property type="protein sequence ID" value="GEP41715.1"/>
    <property type="molecule type" value="Genomic_DNA"/>
</dbReference>
<accession>A0A512M4Q1</accession>
<name>A0A512M4Q1_9BACT</name>
<reference evidence="3 4" key="1">
    <citation type="submission" date="2019-07" db="EMBL/GenBank/DDBJ databases">
        <title>Whole genome shotgun sequence of Brevifollis gellanilyticus NBRC 108608.</title>
        <authorList>
            <person name="Hosoyama A."/>
            <person name="Uohara A."/>
            <person name="Ohji S."/>
            <person name="Ichikawa N."/>
        </authorList>
    </citation>
    <scope>NUCLEOTIDE SEQUENCE [LARGE SCALE GENOMIC DNA]</scope>
    <source>
        <strain evidence="3 4">NBRC 108608</strain>
    </source>
</reference>
<evidence type="ECO:0000313" key="4">
    <source>
        <dbReference type="Proteomes" id="UP000321577"/>
    </source>
</evidence>
<dbReference type="InterPro" id="IPR028939">
    <property type="entry name" value="P5C_Rdtase_cat_N"/>
</dbReference>
<gene>
    <name evidence="3" type="ORF">BGE01nite_10060</name>
</gene>